<dbReference type="GO" id="GO:0005524">
    <property type="term" value="F:ATP binding"/>
    <property type="evidence" value="ECO:0007669"/>
    <property type="project" value="UniProtKB-KW"/>
</dbReference>
<evidence type="ECO:0000256" key="1">
    <source>
        <dbReference type="ARBA" id="ARBA00022448"/>
    </source>
</evidence>
<dbReference type="EMBL" id="POUW01000001">
    <property type="protein sequence ID" value="PNG08068.1"/>
    <property type="molecule type" value="Genomic_DNA"/>
</dbReference>
<evidence type="ECO:0000256" key="2">
    <source>
        <dbReference type="ARBA" id="ARBA00022741"/>
    </source>
</evidence>
<dbReference type="RefSeq" id="WP_102845982.1">
    <property type="nucleotide sequence ID" value="NZ_JAMOIG010000003.1"/>
</dbReference>
<dbReference type="GO" id="GO:0055085">
    <property type="term" value="P:transmembrane transport"/>
    <property type="evidence" value="ECO:0007669"/>
    <property type="project" value="UniProtKB-ARBA"/>
</dbReference>
<keyword evidence="3 9" id="KW-0067">ATP-binding</keyword>
<dbReference type="NCBIfam" id="NF008453">
    <property type="entry name" value="PRK11308.1"/>
    <property type="match status" value="1"/>
</dbReference>
<evidence type="ECO:0000313" key="9">
    <source>
        <dbReference type="EMBL" id="PNG08068.1"/>
    </source>
</evidence>
<evidence type="ECO:0000256" key="6">
    <source>
        <dbReference type="ARBA" id="ARBA00058018"/>
    </source>
</evidence>
<comment type="subunit">
    <text evidence="7">The complex is composed of two ATP-binding proteins (DppD and DppF), two transmembrane proteins (DppB and DppC) and a solute-binding protein (DppA1-A5). Five orthologous SBPs (DppA1-A5) are present in P.aeruginosa, which increases the substrate specificity of the DppBCDF transporter.</text>
</comment>
<dbReference type="NCBIfam" id="TIGR01727">
    <property type="entry name" value="oligo_HPY"/>
    <property type="match status" value="1"/>
</dbReference>
<comment type="function">
    <text evidence="6">Part of the ABC transporter DppABCDF involved in the uptake of various di/tripeptides. Is also involved in the uptake of phaseolotoxin, a toxic tripeptide inhibiting the enzyme ornithine carbamoyltransferase. Responsible for energy coupling to the transport system.</text>
</comment>
<evidence type="ECO:0000256" key="3">
    <source>
        <dbReference type="ARBA" id="ARBA00022840"/>
    </source>
</evidence>
<dbReference type="GO" id="GO:0016887">
    <property type="term" value="F:ATP hydrolysis activity"/>
    <property type="evidence" value="ECO:0007669"/>
    <property type="project" value="InterPro"/>
</dbReference>
<dbReference type="PANTHER" id="PTHR43776">
    <property type="entry name" value="TRANSPORT ATP-BINDING PROTEIN"/>
    <property type="match status" value="1"/>
</dbReference>
<keyword evidence="1" id="KW-0813">Transport</keyword>
<dbReference type="InterPro" id="IPR013563">
    <property type="entry name" value="Oligopep_ABC_C"/>
</dbReference>
<dbReference type="PROSITE" id="PS00211">
    <property type="entry name" value="ABC_TRANSPORTER_1"/>
    <property type="match status" value="1"/>
</dbReference>
<evidence type="ECO:0000256" key="5">
    <source>
        <dbReference type="ARBA" id="ARBA00047356"/>
    </source>
</evidence>
<dbReference type="InterPro" id="IPR017871">
    <property type="entry name" value="ABC_transporter-like_CS"/>
</dbReference>
<dbReference type="Gene3D" id="3.40.50.300">
    <property type="entry name" value="P-loop containing nucleotide triphosphate hydrolases"/>
    <property type="match status" value="1"/>
</dbReference>
<dbReference type="Pfam" id="PF00005">
    <property type="entry name" value="ABC_tran"/>
    <property type="match status" value="1"/>
</dbReference>
<dbReference type="PROSITE" id="PS50893">
    <property type="entry name" value="ABC_TRANSPORTER_2"/>
    <property type="match status" value="1"/>
</dbReference>
<organism evidence="9 10">
    <name type="scientific">Stutzerimonas stutzeri</name>
    <name type="common">Pseudomonas stutzeri</name>
    <dbReference type="NCBI Taxonomy" id="316"/>
    <lineage>
        <taxon>Bacteria</taxon>
        <taxon>Pseudomonadati</taxon>
        <taxon>Pseudomonadota</taxon>
        <taxon>Gammaproteobacteria</taxon>
        <taxon>Pseudomonadales</taxon>
        <taxon>Pseudomonadaceae</taxon>
        <taxon>Stutzerimonas</taxon>
    </lineage>
</organism>
<dbReference type="AlphaFoldDB" id="A0A2N8T031"/>
<evidence type="ECO:0000256" key="4">
    <source>
        <dbReference type="ARBA" id="ARBA00038852"/>
    </source>
</evidence>
<evidence type="ECO:0000259" key="8">
    <source>
        <dbReference type="PROSITE" id="PS50893"/>
    </source>
</evidence>
<dbReference type="EC" id="7.4.2.9" evidence="4"/>
<dbReference type="Proteomes" id="UP000235897">
    <property type="component" value="Unassembled WGS sequence"/>
</dbReference>
<comment type="caution">
    <text evidence="9">The sequence shown here is derived from an EMBL/GenBank/DDBJ whole genome shotgun (WGS) entry which is preliminary data.</text>
</comment>
<dbReference type="InterPro" id="IPR027417">
    <property type="entry name" value="P-loop_NTPase"/>
</dbReference>
<protein>
    <recommendedName>
        <fullName evidence="4">ABC-type dipeptide transporter</fullName>
        <ecNumber evidence="4">7.4.2.9</ecNumber>
    </recommendedName>
</protein>
<dbReference type="OrthoDB" id="9784450at2"/>
<dbReference type="CDD" id="cd03257">
    <property type="entry name" value="ABC_NikE_OppD_transporters"/>
    <property type="match status" value="1"/>
</dbReference>
<proteinExistence type="predicted"/>
<dbReference type="PANTHER" id="PTHR43776:SF6">
    <property type="entry name" value="DIPEPTIDE TRANSPORT ATP-BINDING PROTEIN DPPF"/>
    <property type="match status" value="1"/>
</dbReference>
<dbReference type="SUPFAM" id="SSF52540">
    <property type="entry name" value="P-loop containing nucleoside triphosphate hydrolases"/>
    <property type="match status" value="1"/>
</dbReference>
<dbReference type="SMART" id="SM00382">
    <property type="entry name" value="AAA"/>
    <property type="match status" value="1"/>
</dbReference>
<accession>A0A2N8T031</accession>
<keyword evidence="2" id="KW-0547">Nucleotide-binding</keyword>
<evidence type="ECO:0000256" key="7">
    <source>
        <dbReference type="ARBA" id="ARBA00065473"/>
    </source>
</evidence>
<dbReference type="InterPro" id="IPR003593">
    <property type="entry name" value="AAA+_ATPase"/>
</dbReference>
<gene>
    <name evidence="9" type="ORF">CXL00_03200</name>
</gene>
<dbReference type="Pfam" id="PF08352">
    <property type="entry name" value="oligo_HPY"/>
    <property type="match status" value="1"/>
</dbReference>
<feature type="domain" description="ABC transporter" evidence="8">
    <location>
        <begin position="17"/>
        <end position="260"/>
    </location>
</feature>
<evidence type="ECO:0000313" key="10">
    <source>
        <dbReference type="Proteomes" id="UP000235897"/>
    </source>
</evidence>
<reference evidence="9 10" key="1">
    <citation type="submission" date="2018-01" db="EMBL/GenBank/DDBJ databases">
        <title>Denitrification phenotypes of diverse strains of Pseudomonas stutzeri.</title>
        <authorList>
            <person name="Milligan D.A."/>
            <person name="Bergaust L."/>
            <person name="Bakken L.R."/>
            <person name="Frostegard A."/>
        </authorList>
    </citation>
    <scope>NUCLEOTIDE SEQUENCE [LARGE SCALE GENOMIC DNA]</scope>
    <source>
        <strain evidence="9 10">28a3</strain>
    </source>
</reference>
<dbReference type="InterPro" id="IPR050319">
    <property type="entry name" value="ABC_transp_ATP-bind"/>
</dbReference>
<sequence>MSIEASTGSVLSARELTRHYEISRGLFKPQATVRALNGVSFELAAGETLAVVGESGCGKSTLARALTLIEEPTSGSLQIAGQEVAGANKAQRKQLRRDVQMVFQNPYASLNPRQKIGDQLAEPLVINTGLSRSERRERVQAMMQQVGLRPEHYQRYPHMFSGGQRQRIALARAMMLNPKVLIADEPTSALDVSIQAQVLNLFMDLQEQFNAGYVFISHDLAVVRHVADKVLVMYFGSPMEMGPAELIYTRPLHPYTQVLLAATPSIRPDAARPKIKVSGELPNPLDPPSGCPFHTRCPHATERCRAEVPAFRPLDERLVACHYAEEVGASSHGDVRRLRQAR</sequence>
<comment type="catalytic activity">
    <reaction evidence="5">
        <text>a dipeptide(out) + ATP + H2O = a dipeptide(in) + ADP + phosphate + H(+)</text>
        <dbReference type="Rhea" id="RHEA:23120"/>
        <dbReference type="ChEBI" id="CHEBI:15377"/>
        <dbReference type="ChEBI" id="CHEBI:15378"/>
        <dbReference type="ChEBI" id="CHEBI:30616"/>
        <dbReference type="ChEBI" id="CHEBI:43474"/>
        <dbReference type="ChEBI" id="CHEBI:90799"/>
        <dbReference type="ChEBI" id="CHEBI:456216"/>
        <dbReference type="EC" id="7.4.2.9"/>
    </reaction>
</comment>
<dbReference type="FunFam" id="3.40.50.300:FF:000016">
    <property type="entry name" value="Oligopeptide ABC transporter ATP-binding component"/>
    <property type="match status" value="1"/>
</dbReference>
<dbReference type="GO" id="GO:0015833">
    <property type="term" value="P:peptide transport"/>
    <property type="evidence" value="ECO:0007669"/>
    <property type="project" value="InterPro"/>
</dbReference>
<dbReference type="InterPro" id="IPR003439">
    <property type="entry name" value="ABC_transporter-like_ATP-bd"/>
</dbReference>
<name>A0A2N8T031_STUST</name>